<evidence type="ECO:0000313" key="2">
    <source>
        <dbReference type="Proteomes" id="UP000018896"/>
    </source>
</evidence>
<name>W4QVM4_HALA3</name>
<gene>
    <name evidence="1" type="ORF">JCM9157_3362</name>
</gene>
<evidence type="ECO:0000313" key="1">
    <source>
        <dbReference type="EMBL" id="GAE36205.1"/>
    </source>
</evidence>
<organism evidence="1 2">
    <name type="scientific">Halalkalibacter akibai (strain ATCC 43226 / DSM 21942 / CIP 109018 / JCM 9157 / 1139)</name>
    <name type="common">Bacillus akibai</name>
    <dbReference type="NCBI Taxonomy" id="1236973"/>
    <lineage>
        <taxon>Bacteria</taxon>
        <taxon>Bacillati</taxon>
        <taxon>Bacillota</taxon>
        <taxon>Bacilli</taxon>
        <taxon>Bacillales</taxon>
        <taxon>Bacillaceae</taxon>
        <taxon>Halalkalibacter</taxon>
    </lineage>
</organism>
<dbReference type="STRING" id="1236973.JCM9157_3362"/>
<accession>W4QVM4</accession>
<protein>
    <submittedName>
        <fullName evidence="1">Uncharacterized protein</fullName>
    </submittedName>
</protein>
<keyword evidence="2" id="KW-1185">Reference proteome</keyword>
<sequence>MINPYSTMEAFLKEGMLFFPLIKKDINVKFREWVMYKNFRRGIAKRSKSSF</sequence>
<dbReference type="AlphaFoldDB" id="W4QVM4"/>
<dbReference type="Proteomes" id="UP000018896">
    <property type="component" value="Unassembled WGS sequence"/>
</dbReference>
<proteinExistence type="predicted"/>
<comment type="caution">
    <text evidence="1">The sequence shown here is derived from an EMBL/GenBank/DDBJ whole genome shotgun (WGS) entry which is preliminary data.</text>
</comment>
<reference evidence="1 2" key="1">
    <citation type="journal article" date="2014" name="Genome Announc.">
        <title>Draft Genome Sequences of Three Alkaliphilic Bacillus Strains, Bacillus wakoensis JCM 9140T, Bacillus akibai JCM 9157T, and Bacillus hemicellulosilyticus JCM 9152T.</title>
        <authorList>
            <person name="Yuki M."/>
            <person name="Oshima K."/>
            <person name="Suda W."/>
            <person name="Oshida Y."/>
            <person name="Kitamura K."/>
            <person name="Iida T."/>
            <person name="Hattori M."/>
            <person name="Ohkuma M."/>
        </authorList>
    </citation>
    <scope>NUCLEOTIDE SEQUENCE [LARGE SCALE GENOMIC DNA]</scope>
    <source>
        <strain evidence="1 2">JCM 9157</strain>
    </source>
</reference>
<dbReference type="EMBL" id="BAUV01000030">
    <property type="protein sequence ID" value="GAE36205.1"/>
    <property type="molecule type" value="Genomic_DNA"/>
</dbReference>